<keyword evidence="2" id="KW-0238">DNA-binding</keyword>
<sequence>MRTRRSHQKSRLGCSNCKKRRVKCDEGRPACVNCTQRHDTCVYVAASPFILSTGRSRRSETASRTPPQVANSSNSNNSPQPSTPDLTHYAPSATATTGIAPLNLDHLALELQWVMHTHKLCARNEESRRVWQISALQEALHAPFLMHGILAMSALHFVHLRQDGRQAEWLDLAISHKSEALALFHDQLQHIDESNAKAMMSFAGIAVVFSFASALHCSDTDDGPSVNALIDLLILTRGVQAIISHASDFLRKSNFAPIFDISDDGTVLPNDFGEALDRLDKLNAQYSRDSPAHNKEMYESSINGLRSLGRFAFTEPGSLTFVGGWAIRSSQYYLDELRNLEPLALVILAHFCVLLHHVRHNWCIGPWGRIVLGEIVQTLHADWQCHITWPIVQVLR</sequence>
<keyword evidence="3" id="KW-0804">Transcription</keyword>
<dbReference type="GO" id="GO:0003677">
    <property type="term" value="F:DNA binding"/>
    <property type="evidence" value="ECO:0007669"/>
    <property type="project" value="UniProtKB-KW"/>
</dbReference>
<proteinExistence type="predicted"/>
<dbReference type="EMBL" id="WIWV01000019">
    <property type="protein sequence ID" value="KAF7718085.1"/>
    <property type="molecule type" value="Genomic_DNA"/>
</dbReference>
<evidence type="ECO:0000256" key="5">
    <source>
        <dbReference type="SAM" id="MobiDB-lite"/>
    </source>
</evidence>
<evidence type="ECO:0000256" key="2">
    <source>
        <dbReference type="ARBA" id="ARBA00023125"/>
    </source>
</evidence>
<keyword evidence="8" id="KW-1185">Reference proteome</keyword>
<dbReference type="PANTHER" id="PTHR47784">
    <property type="entry name" value="STEROL UPTAKE CONTROL PROTEIN 2"/>
    <property type="match status" value="1"/>
</dbReference>
<gene>
    <name evidence="7" type="ORF">PECM_003051</name>
</gene>
<dbReference type="GO" id="GO:0001228">
    <property type="term" value="F:DNA-binding transcription activator activity, RNA polymerase II-specific"/>
    <property type="evidence" value="ECO:0007669"/>
    <property type="project" value="TreeGrafter"/>
</dbReference>
<organism evidence="7 8">
    <name type="scientific">Penicillium ucsense</name>
    <dbReference type="NCBI Taxonomy" id="2839758"/>
    <lineage>
        <taxon>Eukaryota</taxon>
        <taxon>Fungi</taxon>
        <taxon>Dikarya</taxon>
        <taxon>Ascomycota</taxon>
        <taxon>Pezizomycotina</taxon>
        <taxon>Eurotiomycetes</taxon>
        <taxon>Eurotiomycetidae</taxon>
        <taxon>Eurotiales</taxon>
        <taxon>Aspergillaceae</taxon>
        <taxon>Penicillium</taxon>
    </lineage>
</organism>
<comment type="caution">
    <text evidence="7">The sequence shown here is derived from an EMBL/GenBank/DDBJ whole genome shotgun (WGS) entry which is preliminary data.</text>
</comment>
<keyword evidence="1" id="KW-0805">Transcription regulation</keyword>
<dbReference type="PROSITE" id="PS50048">
    <property type="entry name" value="ZN2_CY6_FUNGAL_2"/>
    <property type="match status" value="1"/>
</dbReference>
<accession>A0A8J8W4M5</accession>
<evidence type="ECO:0000313" key="7">
    <source>
        <dbReference type="EMBL" id="KAF7718085.1"/>
    </source>
</evidence>
<dbReference type="Proteomes" id="UP000631181">
    <property type="component" value="Unassembled WGS sequence"/>
</dbReference>
<dbReference type="Pfam" id="PF00172">
    <property type="entry name" value="Zn_clus"/>
    <property type="match status" value="1"/>
</dbReference>
<dbReference type="InterPro" id="IPR021858">
    <property type="entry name" value="Fun_TF"/>
</dbReference>
<dbReference type="OrthoDB" id="4937900at2759"/>
<dbReference type="Pfam" id="PF11951">
    <property type="entry name" value="Fungal_trans_2"/>
    <property type="match status" value="1"/>
</dbReference>
<feature type="domain" description="Zn(2)-C6 fungal-type" evidence="6">
    <location>
        <begin position="13"/>
        <end position="43"/>
    </location>
</feature>
<evidence type="ECO:0000313" key="8">
    <source>
        <dbReference type="Proteomes" id="UP000631181"/>
    </source>
</evidence>
<protein>
    <submittedName>
        <fullName evidence="7">Fungal Zn(2)-Cys(6) binuclear cluster domain-containing protein</fullName>
    </submittedName>
</protein>
<dbReference type="InterPro" id="IPR053157">
    <property type="entry name" value="Sterol_Uptake_Regulator"/>
</dbReference>
<dbReference type="InterPro" id="IPR001138">
    <property type="entry name" value="Zn2Cys6_DnaBD"/>
</dbReference>
<keyword evidence="4" id="KW-0539">Nucleus</keyword>
<feature type="region of interest" description="Disordered" evidence="5">
    <location>
        <begin position="54"/>
        <end position="88"/>
    </location>
</feature>
<dbReference type="SMART" id="SM00066">
    <property type="entry name" value="GAL4"/>
    <property type="match status" value="1"/>
</dbReference>
<dbReference type="Gene3D" id="4.10.240.10">
    <property type="entry name" value="Zn(2)-C6 fungal-type DNA-binding domain"/>
    <property type="match status" value="1"/>
</dbReference>
<evidence type="ECO:0000256" key="3">
    <source>
        <dbReference type="ARBA" id="ARBA00023163"/>
    </source>
</evidence>
<evidence type="ECO:0000256" key="1">
    <source>
        <dbReference type="ARBA" id="ARBA00023015"/>
    </source>
</evidence>
<dbReference type="AlphaFoldDB" id="A0A8J8W4M5"/>
<dbReference type="PANTHER" id="PTHR47784:SF5">
    <property type="entry name" value="STEROL UPTAKE CONTROL PROTEIN 2"/>
    <property type="match status" value="1"/>
</dbReference>
<dbReference type="PROSITE" id="PS00463">
    <property type="entry name" value="ZN2_CY6_FUNGAL_1"/>
    <property type="match status" value="1"/>
</dbReference>
<dbReference type="InterPro" id="IPR036864">
    <property type="entry name" value="Zn2-C6_fun-type_DNA-bd_sf"/>
</dbReference>
<dbReference type="GO" id="GO:0008270">
    <property type="term" value="F:zinc ion binding"/>
    <property type="evidence" value="ECO:0007669"/>
    <property type="project" value="InterPro"/>
</dbReference>
<reference evidence="7" key="1">
    <citation type="journal article" date="2020" name="Front. Microbiol.">
        <title>Gene regulatory networks of Penicillium echinulatum 2HH and Penicillium oxalicum 114-2 inferred by a computational biology approach.</title>
        <authorList>
            <person name="Lenz A.R."/>
            <person name="Galan-Vasquez E."/>
            <person name="Balbinot E."/>
            <person name="De Abreu F.P."/>
            <person name="De Oliveira N.S."/>
            <person name="Da Rosa L.O."/>
            <person name="De Avila E Silva S."/>
            <person name="Camassola M."/>
            <person name="Dillon A.J.P."/>
            <person name="Perez-Rueda E."/>
        </authorList>
    </citation>
    <scope>NUCLEOTIDE SEQUENCE</scope>
    <source>
        <strain evidence="7">S1M29</strain>
    </source>
</reference>
<evidence type="ECO:0000256" key="4">
    <source>
        <dbReference type="ARBA" id="ARBA00023242"/>
    </source>
</evidence>
<evidence type="ECO:0000259" key="6">
    <source>
        <dbReference type="PROSITE" id="PS50048"/>
    </source>
</evidence>
<name>A0A8J8W4M5_9EURO</name>
<dbReference type="CDD" id="cd00067">
    <property type="entry name" value="GAL4"/>
    <property type="match status" value="1"/>
</dbReference>
<dbReference type="SUPFAM" id="SSF57701">
    <property type="entry name" value="Zn2/Cys6 DNA-binding domain"/>
    <property type="match status" value="1"/>
</dbReference>